<feature type="transmembrane region" description="Helical" evidence="1">
    <location>
        <begin position="119"/>
        <end position="142"/>
    </location>
</feature>
<dbReference type="Pfam" id="PF18184">
    <property type="entry name" value="SLATT_3"/>
    <property type="match status" value="1"/>
</dbReference>
<feature type="domain" description="SMODS and SLOG-associating 2TM effector" evidence="3">
    <location>
        <begin position="2"/>
        <end position="92"/>
    </location>
</feature>
<name>A0A939RY23_9MICO</name>
<reference evidence="4" key="1">
    <citation type="submission" date="2021-03" db="EMBL/GenBank/DDBJ databases">
        <title>Leucobacter chromiisoli sp. nov., isolated from chromium-containing soil of chemical plant.</title>
        <authorList>
            <person name="Xu Z."/>
        </authorList>
    </citation>
    <scope>NUCLEOTIDE SEQUENCE</scope>
    <source>
        <strain evidence="4">A2</strain>
    </source>
</reference>
<evidence type="ECO:0000259" key="2">
    <source>
        <dbReference type="Pfam" id="PF18181"/>
    </source>
</evidence>
<keyword evidence="1" id="KW-0812">Transmembrane</keyword>
<dbReference type="NCBIfam" id="NF033610">
    <property type="entry name" value="SLATT_3"/>
    <property type="match status" value="1"/>
</dbReference>
<evidence type="ECO:0000256" key="1">
    <source>
        <dbReference type="SAM" id="Phobius"/>
    </source>
</evidence>
<feature type="transmembrane region" description="Helical" evidence="1">
    <location>
        <begin position="148"/>
        <end position="165"/>
    </location>
</feature>
<dbReference type="InterPro" id="IPR041116">
    <property type="entry name" value="SLATT_3"/>
</dbReference>
<dbReference type="AlphaFoldDB" id="A0A939RY23"/>
<comment type="caution">
    <text evidence="4">The sequence shown here is derived from an EMBL/GenBank/DDBJ whole genome shotgun (WGS) entry which is preliminary data.</text>
</comment>
<dbReference type="Pfam" id="PF18181">
    <property type="entry name" value="SLATT_1"/>
    <property type="match status" value="1"/>
</dbReference>
<proteinExistence type="predicted"/>
<evidence type="ECO:0000259" key="3">
    <source>
        <dbReference type="Pfam" id="PF18184"/>
    </source>
</evidence>
<dbReference type="Proteomes" id="UP000664398">
    <property type="component" value="Unassembled WGS sequence"/>
</dbReference>
<protein>
    <submittedName>
        <fullName evidence="4">DUF4231 domain-containing protein</fullName>
    </submittedName>
</protein>
<sequence>MSEILSWTFQPERAWYDGRAVAESVKTLAWRYSVCADPFPQTLTEREAGDALRQRIDSVTNELSDRVAFGGENLVVTQAMNQLRIQPFTTRRTSYIEGRTKDQQEWYAKKSQFNRNRSYTWRVILILTEILAVTLALGRLIGDWPVDLAGLLGAAIAAGAAWVAVKQYSPLASAYSVAAKELAIQADKLRGVDESSWSMVVADAEEAISREHTTWLASRTGLARRHNQTG</sequence>
<dbReference type="InterPro" id="IPR040884">
    <property type="entry name" value="SLATT_1"/>
</dbReference>
<evidence type="ECO:0000313" key="5">
    <source>
        <dbReference type="Proteomes" id="UP000664398"/>
    </source>
</evidence>
<keyword evidence="1" id="KW-1133">Transmembrane helix</keyword>
<dbReference type="NCBIfam" id="NF033634">
    <property type="entry name" value="SLATT_1"/>
    <property type="match status" value="1"/>
</dbReference>
<dbReference type="EMBL" id="JAGDYL010000011">
    <property type="protein sequence ID" value="MBO1805268.1"/>
    <property type="molecule type" value="Genomic_DNA"/>
</dbReference>
<keyword evidence="1" id="KW-0472">Membrane</keyword>
<feature type="domain" description="SMODS and SLOG-associating 2TM effector" evidence="2">
    <location>
        <begin position="95"/>
        <end position="215"/>
    </location>
</feature>
<organism evidence="4 5">
    <name type="scientific">Leucobacter ruminantium</name>
    <dbReference type="NCBI Taxonomy" id="1289170"/>
    <lineage>
        <taxon>Bacteria</taxon>
        <taxon>Bacillati</taxon>
        <taxon>Actinomycetota</taxon>
        <taxon>Actinomycetes</taxon>
        <taxon>Micrococcales</taxon>
        <taxon>Microbacteriaceae</taxon>
        <taxon>Leucobacter</taxon>
    </lineage>
</organism>
<accession>A0A939RY23</accession>
<gene>
    <name evidence="4" type="ORF">J4H91_08035</name>
</gene>
<keyword evidence="5" id="KW-1185">Reference proteome</keyword>
<evidence type="ECO:0000313" key="4">
    <source>
        <dbReference type="EMBL" id="MBO1805268.1"/>
    </source>
</evidence>